<dbReference type="PANTHER" id="PTHR48043">
    <property type="entry name" value="EG:EG0003.4 PROTEIN-RELATED"/>
    <property type="match status" value="1"/>
</dbReference>
<keyword evidence="4" id="KW-0732">Signal</keyword>
<dbReference type="OrthoDB" id="5835829at2759"/>
<dbReference type="PROSITE" id="PS00375">
    <property type="entry name" value="UDPGT"/>
    <property type="match status" value="1"/>
</dbReference>
<feature type="signal peptide" evidence="4">
    <location>
        <begin position="1"/>
        <end position="20"/>
    </location>
</feature>
<dbReference type="EMBL" id="CAKASE010000061">
    <property type="protein sequence ID" value="CAG9568592.1"/>
    <property type="molecule type" value="Genomic_DNA"/>
</dbReference>
<dbReference type="InterPro" id="IPR035595">
    <property type="entry name" value="UDP_glycos_trans_CS"/>
</dbReference>
<dbReference type="Proteomes" id="UP000789524">
    <property type="component" value="Unassembled WGS sequence"/>
</dbReference>
<evidence type="ECO:0000313" key="5">
    <source>
        <dbReference type="EMBL" id="CAG9568592.1"/>
    </source>
</evidence>
<feature type="chain" id="PRO_5035162024" evidence="4">
    <location>
        <begin position="21"/>
        <end position="841"/>
    </location>
</feature>
<dbReference type="AlphaFoldDB" id="A0A8J2QZX2"/>
<evidence type="ECO:0000313" key="6">
    <source>
        <dbReference type="Proteomes" id="UP000789524"/>
    </source>
</evidence>
<evidence type="ECO:0000256" key="4">
    <source>
        <dbReference type="SAM" id="SignalP"/>
    </source>
</evidence>
<comment type="similarity">
    <text evidence="1">Belongs to the UDP-glycosyltransferase family.</text>
</comment>
<dbReference type="CDD" id="cd03784">
    <property type="entry name" value="GT1_Gtf-like"/>
    <property type="match status" value="2"/>
</dbReference>
<name>A0A8J2QZX2_9NEOP</name>
<comment type="caution">
    <text evidence="5">The sequence shown here is derived from an EMBL/GenBank/DDBJ whole genome shotgun (WGS) entry which is preliminary data.</text>
</comment>
<dbReference type="GO" id="GO:0008194">
    <property type="term" value="F:UDP-glycosyltransferase activity"/>
    <property type="evidence" value="ECO:0007669"/>
    <property type="project" value="InterPro"/>
</dbReference>
<dbReference type="Pfam" id="PF00201">
    <property type="entry name" value="UDPGT"/>
    <property type="match status" value="2"/>
</dbReference>
<proteinExistence type="inferred from homology"/>
<organism evidence="5 6">
    <name type="scientific">Danaus chrysippus</name>
    <name type="common">African queen</name>
    <dbReference type="NCBI Taxonomy" id="151541"/>
    <lineage>
        <taxon>Eukaryota</taxon>
        <taxon>Metazoa</taxon>
        <taxon>Ecdysozoa</taxon>
        <taxon>Arthropoda</taxon>
        <taxon>Hexapoda</taxon>
        <taxon>Insecta</taxon>
        <taxon>Pterygota</taxon>
        <taxon>Neoptera</taxon>
        <taxon>Endopterygota</taxon>
        <taxon>Lepidoptera</taxon>
        <taxon>Glossata</taxon>
        <taxon>Ditrysia</taxon>
        <taxon>Papilionoidea</taxon>
        <taxon>Nymphalidae</taxon>
        <taxon>Danainae</taxon>
        <taxon>Danaini</taxon>
        <taxon>Danaina</taxon>
        <taxon>Danaus</taxon>
        <taxon>Anosia</taxon>
    </lineage>
</organism>
<dbReference type="SUPFAM" id="SSF53756">
    <property type="entry name" value="UDP-Glycosyltransferase/glycogen phosphorylase"/>
    <property type="match status" value="2"/>
</dbReference>
<sequence>MAGLRNLIFLLLITFSSIEGARILAFFPTPSISHQIVFRPITRELARRGHEVIVITADPAYPKGKTPNNLTEIDTHDLSYKEWENLLELHRGHKEDLLLHVKKLLETFARIFDQQMELPELKEIMKKDRNYFDIMLLEACNRPILGMVHKFDAPVIQLSSFGAVALQYNSMGAPSHPILYPTPGRQRLYNLSLVERSVEILAHLLLDFLIADTEEFDYAVMRKHFGKDVPTFEVLRKSIKMMFLNEHPFWADNHPVPPNIIYMGGVHLPPVKELPKDLKQYLDSSKHGVIYISFGTNVLPSILPPEKIQVMTNVLSQLPYDVLWKWDKDVLPGQSSNIKISKWFPQADLLKHPNVKLFITQGGLQSTDEAIDAAVPVIGIPMLGDQWYNVEKYTHHKIGMQFDITALTENEFKNAINTVIGDKSYKNNMLRLRGIMREYPIDPLNLTVWWIEHVIKYGGDHLTAPAADMSWIEYYEVKLVSISRRRLLKIMLNMQKILLLFLLKFAVIEAARILAFFPTPSISHQIVFRPITKELAKRGHEIIVVTPDPAYSKCDRPQNLTEINTHAVSYKEWEKLFIFQRGRRDDFIFNIKILLKTFANVLDKQMELPELKEIIDKDRKYFDLILLEACNRPLLGIVHKFDAPVIQLSSLGTVALQYNNMGAPVHPILYPTPGRQRLYNLTLVERSIVIITHLLLDFLISDTEEYDYAIMRKHFGKDVPTFEKLRKSIKMMFLNEHPFWADNHPVPPNIIYMGGIYRPEVKELPIDIKQYLDTSKHGVIYVSFGTNVLPSLLPPNKIKVMTNALSKLPYNVLWKWDSEELPVQSKNIKFSKWFPQADLLR</sequence>
<dbReference type="PANTHER" id="PTHR48043:SF159">
    <property type="entry name" value="EG:EG0003.4 PROTEIN-RELATED"/>
    <property type="match status" value="1"/>
</dbReference>
<dbReference type="FunFam" id="3.40.50.2000:FF:000050">
    <property type="entry name" value="UDP-glucuronosyltransferase"/>
    <property type="match status" value="1"/>
</dbReference>
<reference evidence="5" key="1">
    <citation type="submission" date="2021-09" db="EMBL/GenBank/DDBJ databases">
        <authorList>
            <person name="Martin H S."/>
        </authorList>
    </citation>
    <scope>NUCLEOTIDE SEQUENCE</scope>
</reference>
<keyword evidence="6" id="KW-1185">Reference proteome</keyword>
<accession>A0A8J2QZX2</accession>
<evidence type="ECO:0000256" key="3">
    <source>
        <dbReference type="ARBA" id="ARBA00022679"/>
    </source>
</evidence>
<dbReference type="InterPro" id="IPR050271">
    <property type="entry name" value="UDP-glycosyltransferase"/>
</dbReference>
<evidence type="ECO:0000256" key="1">
    <source>
        <dbReference type="ARBA" id="ARBA00009995"/>
    </source>
</evidence>
<dbReference type="Gene3D" id="3.40.50.2000">
    <property type="entry name" value="Glycogen Phosphorylase B"/>
    <property type="match status" value="4"/>
</dbReference>
<evidence type="ECO:0000256" key="2">
    <source>
        <dbReference type="ARBA" id="ARBA00022676"/>
    </source>
</evidence>
<keyword evidence="3" id="KW-0808">Transferase</keyword>
<keyword evidence="2" id="KW-0328">Glycosyltransferase</keyword>
<dbReference type="InterPro" id="IPR002213">
    <property type="entry name" value="UDP_glucos_trans"/>
</dbReference>
<gene>
    <name evidence="5" type="ORF">DCHRY22_LOCUS8457</name>
</gene>
<protein>
    <submittedName>
        <fullName evidence="5">(African queen) hypothetical protein</fullName>
    </submittedName>
</protein>